<reference evidence="2" key="1">
    <citation type="journal article" date="2015" name="Nature">
        <title>Complex archaea that bridge the gap between prokaryotes and eukaryotes.</title>
        <authorList>
            <person name="Spang A."/>
            <person name="Saw J.H."/>
            <person name="Jorgensen S.L."/>
            <person name="Zaremba-Niedzwiedzka K."/>
            <person name="Martijn J."/>
            <person name="Lind A.E."/>
            <person name="van Eijk R."/>
            <person name="Schleper C."/>
            <person name="Guy L."/>
            <person name="Ettema T.J."/>
        </authorList>
    </citation>
    <scope>NUCLEOTIDE SEQUENCE</scope>
</reference>
<accession>A0A0F9K1H3</accession>
<organism evidence="2">
    <name type="scientific">marine sediment metagenome</name>
    <dbReference type="NCBI Taxonomy" id="412755"/>
    <lineage>
        <taxon>unclassified sequences</taxon>
        <taxon>metagenomes</taxon>
        <taxon>ecological metagenomes</taxon>
    </lineage>
</organism>
<gene>
    <name evidence="3" type="ORF">LCGC14_1124660</name>
    <name evidence="2" type="ORF">LCGC14_1385680</name>
    <name evidence="1" type="ORF">LCGC14_1478600</name>
</gene>
<evidence type="ECO:0000313" key="3">
    <source>
        <dbReference type="EMBL" id="KKN01740.1"/>
    </source>
</evidence>
<dbReference type="EMBL" id="LAZR01005229">
    <property type="protein sequence ID" value="KKN01740.1"/>
    <property type="molecule type" value="Genomic_DNA"/>
</dbReference>
<name>A0A0F9K1H3_9ZZZZ</name>
<comment type="caution">
    <text evidence="2">The sequence shown here is derived from an EMBL/GenBank/DDBJ whole genome shotgun (WGS) entry which is preliminary data.</text>
</comment>
<proteinExistence type="predicted"/>
<protein>
    <submittedName>
        <fullName evidence="2">Uncharacterized protein</fullName>
    </submittedName>
</protein>
<dbReference type="AlphaFoldDB" id="A0A0F9K1H3"/>
<dbReference type="EMBL" id="LAZR01010479">
    <property type="protein sequence ID" value="KKM66694.1"/>
    <property type="molecule type" value="Genomic_DNA"/>
</dbReference>
<evidence type="ECO:0000313" key="1">
    <source>
        <dbReference type="EMBL" id="KKM66694.1"/>
    </source>
</evidence>
<dbReference type="EMBL" id="LAZR01008898">
    <property type="protein sequence ID" value="KKM75889.1"/>
    <property type="molecule type" value="Genomic_DNA"/>
</dbReference>
<evidence type="ECO:0000313" key="2">
    <source>
        <dbReference type="EMBL" id="KKM75889.1"/>
    </source>
</evidence>
<sequence>MTDKHTPEDTIANYTAALGKRLNEIRRLKGVNAKLLEALEDVVRLLTVVARQKSTATHIRMKKK</sequence>